<dbReference type="AlphaFoldDB" id="A0A1I6I199"/>
<keyword evidence="1" id="KW-0472">Membrane</keyword>
<dbReference type="CDD" id="cd06225">
    <property type="entry name" value="HAMP"/>
    <property type="match status" value="1"/>
</dbReference>
<keyword evidence="6" id="KW-1185">Reference proteome</keyword>
<dbReference type="STRING" id="650891.SAMN05216203_1721"/>
<dbReference type="SMART" id="SM00052">
    <property type="entry name" value="EAL"/>
    <property type="match status" value="1"/>
</dbReference>
<dbReference type="CDD" id="cd01948">
    <property type="entry name" value="EAL"/>
    <property type="match status" value="1"/>
</dbReference>
<dbReference type="NCBIfam" id="TIGR00254">
    <property type="entry name" value="GGDEF"/>
    <property type="match status" value="1"/>
</dbReference>
<dbReference type="SUPFAM" id="SSF141868">
    <property type="entry name" value="EAL domain-like"/>
    <property type="match status" value="1"/>
</dbReference>
<keyword evidence="1" id="KW-1133">Transmembrane helix</keyword>
<keyword evidence="1" id="KW-0812">Transmembrane</keyword>
<evidence type="ECO:0000256" key="1">
    <source>
        <dbReference type="SAM" id="Phobius"/>
    </source>
</evidence>
<dbReference type="EMBL" id="FOYW01000001">
    <property type="protein sequence ID" value="SFR60491.1"/>
    <property type="molecule type" value="Genomic_DNA"/>
</dbReference>
<dbReference type="PANTHER" id="PTHR33121:SF23">
    <property type="entry name" value="CYCLIC DI-GMP PHOSPHODIESTERASE PDEB"/>
    <property type="match status" value="1"/>
</dbReference>
<dbReference type="PROSITE" id="PS50883">
    <property type="entry name" value="EAL"/>
    <property type="match status" value="1"/>
</dbReference>
<dbReference type="GO" id="GO:0071111">
    <property type="term" value="F:cyclic-guanylate-specific phosphodiesterase activity"/>
    <property type="evidence" value="ECO:0007669"/>
    <property type="project" value="InterPro"/>
</dbReference>
<dbReference type="PROSITE" id="PS50885">
    <property type="entry name" value="HAMP"/>
    <property type="match status" value="1"/>
</dbReference>
<dbReference type="SUPFAM" id="SSF55073">
    <property type="entry name" value="Nucleotide cyclase"/>
    <property type="match status" value="1"/>
</dbReference>
<dbReference type="Proteomes" id="UP000198644">
    <property type="component" value="Unassembled WGS sequence"/>
</dbReference>
<reference evidence="5 6" key="1">
    <citation type="submission" date="2016-10" db="EMBL/GenBank/DDBJ databases">
        <authorList>
            <person name="de Groot N.N."/>
        </authorList>
    </citation>
    <scope>NUCLEOTIDE SEQUENCE [LARGE SCALE GENOMIC DNA]</scope>
    <source>
        <strain evidence="5 6">CGMCC 1.9167</strain>
    </source>
</reference>
<accession>A0A1I6I199</accession>
<dbReference type="PROSITE" id="PS50887">
    <property type="entry name" value="GGDEF"/>
    <property type="match status" value="1"/>
</dbReference>
<dbReference type="Gene3D" id="3.20.20.450">
    <property type="entry name" value="EAL domain"/>
    <property type="match status" value="1"/>
</dbReference>
<dbReference type="InterPro" id="IPR050706">
    <property type="entry name" value="Cyclic-di-GMP_PDE-like"/>
</dbReference>
<dbReference type="SMART" id="SM00304">
    <property type="entry name" value="HAMP"/>
    <property type="match status" value="1"/>
</dbReference>
<name>A0A1I6I199_9GAMM</name>
<feature type="domain" description="GGDEF" evidence="4">
    <location>
        <begin position="279"/>
        <end position="417"/>
    </location>
</feature>
<dbReference type="InterPro" id="IPR043128">
    <property type="entry name" value="Rev_trsase/Diguanyl_cyclase"/>
</dbReference>
<proteinExistence type="predicted"/>
<dbReference type="GO" id="GO:0016020">
    <property type="term" value="C:membrane"/>
    <property type="evidence" value="ECO:0007669"/>
    <property type="project" value="InterPro"/>
</dbReference>
<dbReference type="OrthoDB" id="5894408at2"/>
<dbReference type="Gene3D" id="3.30.110.200">
    <property type="match status" value="1"/>
</dbReference>
<organism evidence="5 6">
    <name type="scientific">Marinobacter daqiaonensis</name>
    <dbReference type="NCBI Taxonomy" id="650891"/>
    <lineage>
        <taxon>Bacteria</taxon>
        <taxon>Pseudomonadati</taxon>
        <taxon>Pseudomonadota</taxon>
        <taxon>Gammaproteobacteria</taxon>
        <taxon>Pseudomonadales</taxon>
        <taxon>Marinobacteraceae</taxon>
        <taxon>Marinobacter</taxon>
    </lineage>
</organism>
<dbReference type="Pfam" id="PF00990">
    <property type="entry name" value="GGDEF"/>
    <property type="match status" value="1"/>
</dbReference>
<dbReference type="RefSeq" id="WP_092010869.1">
    <property type="nucleotide sequence ID" value="NZ_FOYW01000001.1"/>
</dbReference>
<evidence type="ECO:0000259" key="3">
    <source>
        <dbReference type="PROSITE" id="PS50885"/>
    </source>
</evidence>
<dbReference type="Pfam" id="PF16448">
    <property type="entry name" value="LapD_MoxY_N"/>
    <property type="match status" value="1"/>
</dbReference>
<dbReference type="InterPro" id="IPR003660">
    <property type="entry name" value="HAMP_dom"/>
</dbReference>
<dbReference type="InterPro" id="IPR035919">
    <property type="entry name" value="EAL_sf"/>
</dbReference>
<evidence type="ECO:0000313" key="5">
    <source>
        <dbReference type="EMBL" id="SFR60491.1"/>
    </source>
</evidence>
<dbReference type="Gene3D" id="3.30.70.270">
    <property type="match status" value="1"/>
</dbReference>
<dbReference type="InterPro" id="IPR001633">
    <property type="entry name" value="EAL_dom"/>
</dbReference>
<dbReference type="SUPFAM" id="SSF158472">
    <property type="entry name" value="HAMP domain-like"/>
    <property type="match status" value="1"/>
</dbReference>
<dbReference type="PANTHER" id="PTHR33121">
    <property type="entry name" value="CYCLIC DI-GMP PHOSPHODIESTERASE PDEF"/>
    <property type="match status" value="1"/>
</dbReference>
<evidence type="ECO:0000313" key="6">
    <source>
        <dbReference type="Proteomes" id="UP000198644"/>
    </source>
</evidence>
<evidence type="ECO:0000259" key="2">
    <source>
        <dbReference type="PROSITE" id="PS50883"/>
    </source>
</evidence>
<sequence length="665" mass="73567">MQQERPEQHRSSAITLRTLLMLFTGGLVLLLITISMAVSFDRFRSYMAEELEGRTRDAATAIGLSVSNAIDASDVVAVGRLIDSVFDSGDYLSVAFVDHENRQIVGRSRSLDDLGVPGWFMELADLPRPVGTADVLQGWRWLGQIRVRGHPGNAYRDLWRVSLSLALAAVVVGSLALVLLYVLLGRLLLPLRTLERQAKAIGRRDFRLRTKVRSTRELNHVTQAMNQMTEDLEQLFAGQAALISHLRRINNEDSLTGLASRNAFEQRLAVETVSEEERKPGALVLVQITGFADFNKRLGRPEADQLLIRAATEIREFLHEHAGSFAGRRAGAEFAVFIPGGAPADALLWARDLVEKLQTVCIEFIGEADPDGLALTVHAGVAGTSERVSVKSLFESADVALRRAQTSGISGCELADTDLEVHHGAEQWRVLLERALEREQLWLWQQPLVAASDELPVFQQVFSRVLVDGEWIRGNVFVPIAERYGIMARIDLMVISRVLERLETEPRAVLGLSLGASSVADAEFSATLVEKLEAAGPLVERLWVGVPEQVVHYRRRNAQVFIRRLRRCGAMVMVDRFGVGGVPFSYMKNLPIQALRIDSSFVHGIDRHDENRFYLESMITIARGRGVRVFASGVETEAEWRTLKAAGVDGAIGYHLGRPAPPGAG</sequence>
<evidence type="ECO:0000259" key="4">
    <source>
        <dbReference type="PROSITE" id="PS50887"/>
    </source>
</evidence>
<dbReference type="Pfam" id="PF00563">
    <property type="entry name" value="EAL"/>
    <property type="match status" value="1"/>
</dbReference>
<dbReference type="SMART" id="SM00267">
    <property type="entry name" value="GGDEF"/>
    <property type="match status" value="1"/>
</dbReference>
<gene>
    <name evidence="5" type="ORF">SAMN05216203_1721</name>
</gene>
<dbReference type="InterPro" id="IPR032244">
    <property type="entry name" value="LapD_MoxY_N"/>
</dbReference>
<dbReference type="InterPro" id="IPR042461">
    <property type="entry name" value="LapD_MoxY_peri_C"/>
</dbReference>
<feature type="transmembrane region" description="Helical" evidence="1">
    <location>
        <begin position="165"/>
        <end position="189"/>
    </location>
</feature>
<dbReference type="Gene3D" id="6.20.270.20">
    <property type="entry name" value="LapD/MoxY periplasmic domain"/>
    <property type="match status" value="1"/>
</dbReference>
<feature type="domain" description="EAL" evidence="2">
    <location>
        <begin position="425"/>
        <end position="665"/>
    </location>
</feature>
<protein>
    <submittedName>
        <fullName evidence="5">Diguanylate cyclase/phosphodiesterase</fullName>
    </submittedName>
</protein>
<dbReference type="Pfam" id="PF00672">
    <property type="entry name" value="HAMP"/>
    <property type="match status" value="1"/>
</dbReference>
<dbReference type="CDD" id="cd01949">
    <property type="entry name" value="GGDEF"/>
    <property type="match status" value="1"/>
</dbReference>
<feature type="domain" description="HAMP" evidence="3">
    <location>
        <begin position="185"/>
        <end position="237"/>
    </location>
</feature>
<dbReference type="GO" id="GO:0007165">
    <property type="term" value="P:signal transduction"/>
    <property type="evidence" value="ECO:0007669"/>
    <property type="project" value="InterPro"/>
</dbReference>
<dbReference type="InterPro" id="IPR000160">
    <property type="entry name" value="GGDEF_dom"/>
</dbReference>
<dbReference type="InterPro" id="IPR029787">
    <property type="entry name" value="Nucleotide_cyclase"/>
</dbReference>
<feature type="transmembrane region" description="Helical" evidence="1">
    <location>
        <begin position="20"/>
        <end position="40"/>
    </location>
</feature>